<proteinExistence type="predicted"/>
<comment type="caution">
    <text evidence="1">The sequence shown here is derived from an EMBL/GenBank/DDBJ whole genome shotgun (WGS) entry which is preliminary data.</text>
</comment>
<reference evidence="1 2" key="1">
    <citation type="submission" date="2024-05" db="EMBL/GenBank/DDBJ databases">
        <title>Halomonas sp. SSM6 16S ribosomal RNA gene Genome sequencing and assembly.</title>
        <authorList>
            <person name="Yook S."/>
        </authorList>
    </citation>
    <scope>NUCLEOTIDE SEQUENCE [LARGE SCALE GENOMIC DNA]</scope>
    <source>
        <strain evidence="1 2">SSM6</strain>
    </source>
</reference>
<dbReference type="Proteomes" id="UP001442468">
    <property type="component" value="Unassembled WGS sequence"/>
</dbReference>
<dbReference type="Gene3D" id="3.40.50.300">
    <property type="entry name" value="P-loop containing nucleotide triphosphate hydrolases"/>
    <property type="match status" value="1"/>
</dbReference>
<evidence type="ECO:0000313" key="2">
    <source>
        <dbReference type="Proteomes" id="UP001442468"/>
    </source>
</evidence>
<protein>
    <submittedName>
        <fullName evidence="1">Uncharacterized protein</fullName>
    </submittedName>
</protein>
<dbReference type="EMBL" id="JBEGCJ010000002">
    <property type="protein sequence ID" value="MEQ6916643.1"/>
    <property type="molecule type" value="Genomic_DNA"/>
</dbReference>
<organism evidence="1 2">
    <name type="scientific">Halomonas aquatica</name>
    <dbReference type="NCBI Taxonomy" id="3151123"/>
    <lineage>
        <taxon>Bacteria</taxon>
        <taxon>Pseudomonadati</taxon>
        <taxon>Pseudomonadota</taxon>
        <taxon>Gammaproteobacteria</taxon>
        <taxon>Oceanospirillales</taxon>
        <taxon>Halomonadaceae</taxon>
        <taxon>Halomonas</taxon>
    </lineage>
</organism>
<name>A0ABV1NC62_9GAMM</name>
<keyword evidence="2" id="KW-1185">Reference proteome</keyword>
<accession>A0ABV1NC62</accession>
<sequence>MYLDRSLREAELLQAIARVNRTGHGKSHRLMFSSSSDQFGCGYCRVKGGPGELDALATERKAARS</sequence>
<evidence type="ECO:0000313" key="1">
    <source>
        <dbReference type="EMBL" id="MEQ6916643.1"/>
    </source>
</evidence>
<gene>
    <name evidence="1" type="ORF">ABE960_03745</name>
</gene>
<dbReference type="RefSeq" id="WP_349760913.1">
    <property type="nucleotide sequence ID" value="NZ_JBEGCJ010000002.1"/>
</dbReference>
<dbReference type="InterPro" id="IPR027417">
    <property type="entry name" value="P-loop_NTPase"/>
</dbReference>